<gene>
    <name evidence="2" type="ORF">IAC10_12345</name>
</gene>
<dbReference type="CDD" id="cd00761">
    <property type="entry name" value="Glyco_tranf_GTA_type"/>
    <property type="match status" value="1"/>
</dbReference>
<evidence type="ECO:0000259" key="1">
    <source>
        <dbReference type="Pfam" id="PF00535"/>
    </source>
</evidence>
<protein>
    <submittedName>
        <fullName evidence="2">Glycosyltransferase family 2 protein</fullName>
    </submittedName>
</protein>
<feature type="domain" description="Glycosyltransferase 2-like" evidence="1">
    <location>
        <begin position="5"/>
        <end position="129"/>
    </location>
</feature>
<dbReference type="EMBL" id="DVIU01000250">
    <property type="protein sequence ID" value="HIS37391.1"/>
    <property type="molecule type" value="Genomic_DNA"/>
</dbReference>
<dbReference type="GO" id="GO:0016758">
    <property type="term" value="F:hexosyltransferase activity"/>
    <property type="evidence" value="ECO:0007669"/>
    <property type="project" value="UniProtKB-ARBA"/>
</dbReference>
<dbReference type="Proteomes" id="UP000823928">
    <property type="component" value="Unassembled WGS sequence"/>
</dbReference>
<dbReference type="PANTHER" id="PTHR22916">
    <property type="entry name" value="GLYCOSYLTRANSFERASE"/>
    <property type="match status" value="1"/>
</dbReference>
<reference evidence="2" key="2">
    <citation type="journal article" date="2021" name="PeerJ">
        <title>Extensive microbial diversity within the chicken gut microbiome revealed by metagenomics and culture.</title>
        <authorList>
            <person name="Gilroy R."/>
            <person name="Ravi A."/>
            <person name="Getino M."/>
            <person name="Pursley I."/>
            <person name="Horton D.L."/>
            <person name="Alikhan N.F."/>
            <person name="Baker D."/>
            <person name="Gharbi K."/>
            <person name="Hall N."/>
            <person name="Watson M."/>
            <person name="Adriaenssens E.M."/>
            <person name="Foster-Nyarko E."/>
            <person name="Jarju S."/>
            <person name="Secka A."/>
            <person name="Antonio M."/>
            <person name="Oren A."/>
            <person name="Chaudhuri R.R."/>
            <person name="La Ragione R."/>
            <person name="Hildebrand F."/>
            <person name="Pallen M.J."/>
        </authorList>
    </citation>
    <scope>NUCLEOTIDE SEQUENCE</scope>
    <source>
        <strain evidence="2">6276</strain>
    </source>
</reference>
<accession>A0A9D1F0S4</accession>
<dbReference type="InterPro" id="IPR029044">
    <property type="entry name" value="Nucleotide-diphossugar_trans"/>
</dbReference>
<evidence type="ECO:0000313" key="3">
    <source>
        <dbReference type="Proteomes" id="UP000823928"/>
    </source>
</evidence>
<dbReference type="Gene3D" id="3.90.550.10">
    <property type="entry name" value="Spore Coat Polysaccharide Biosynthesis Protein SpsA, Chain A"/>
    <property type="match status" value="1"/>
</dbReference>
<proteinExistence type="predicted"/>
<dbReference type="SUPFAM" id="SSF53448">
    <property type="entry name" value="Nucleotide-diphospho-sugar transferases"/>
    <property type="match status" value="1"/>
</dbReference>
<comment type="caution">
    <text evidence="2">The sequence shown here is derived from an EMBL/GenBank/DDBJ whole genome shotgun (WGS) entry which is preliminary data.</text>
</comment>
<sequence length="319" mass="37160">MPKVSIIVPVYNVEKYLPKCLESIINQTFKDIEVICVNDGSTDSSPEILDSYAKKDSRIKVFNKKNGGLFSARHEGMKYITGKFTIFVDSDDWISETLVEKCLSSVENDEVDVVVFGAFSVREKKGKISCTRGGYDFAKIPDIFNRKNIFKYPPTAWSKMYRTDFIKENDIRFQEIKNGEDQLFFIHSMLCAKRIKVVRANLYYYIKSRAGAITAVNKKKSLSPIYNVYAIEKLLDDLNIEEEYKIFIISKYFKKALSWYTKSDENISTAFYNAVQELQKYLSKNYPNSWWTKFSLPEGISYWNLKWNIMKAEMFGVKK</sequence>
<dbReference type="PANTHER" id="PTHR22916:SF3">
    <property type="entry name" value="UDP-GLCNAC:BETAGAL BETA-1,3-N-ACETYLGLUCOSAMINYLTRANSFERASE-LIKE PROTEIN 1"/>
    <property type="match status" value="1"/>
</dbReference>
<dbReference type="AlphaFoldDB" id="A0A9D1F0S4"/>
<evidence type="ECO:0000313" key="2">
    <source>
        <dbReference type="EMBL" id="HIS37391.1"/>
    </source>
</evidence>
<name>A0A9D1F0S4_9BACT</name>
<dbReference type="Pfam" id="PF00535">
    <property type="entry name" value="Glycos_transf_2"/>
    <property type="match status" value="1"/>
</dbReference>
<dbReference type="InterPro" id="IPR001173">
    <property type="entry name" value="Glyco_trans_2-like"/>
</dbReference>
<reference evidence="2" key="1">
    <citation type="submission" date="2020-10" db="EMBL/GenBank/DDBJ databases">
        <authorList>
            <person name="Gilroy R."/>
        </authorList>
    </citation>
    <scope>NUCLEOTIDE SEQUENCE</scope>
    <source>
        <strain evidence="2">6276</strain>
    </source>
</reference>
<organism evidence="2 3">
    <name type="scientific">Candidatus Scatousia excrementigallinarum</name>
    <dbReference type="NCBI Taxonomy" id="2840935"/>
    <lineage>
        <taxon>Bacteria</taxon>
        <taxon>Candidatus Scatousia</taxon>
    </lineage>
</organism>